<dbReference type="EMBL" id="KK207877">
    <property type="protein sequence ID" value="EZF50756.1"/>
    <property type="molecule type" value="Genomic_DNA"/>
</dbReference>
<gene>
    <name evidence="1" type="ORF">H103_05854</name>
</gene>
<proteinExistence type="predicted"/>
<accession>A0A022VXJ0</accession>
<reference evidence="1" key="1">
    <citation type="submission" date="2014-02" db="EMBL/GenBank/DDBJ databases">
        <title>The Genome Sequence of Trichophyton rubrum (morphotype fischeri) CBS 288.86.</title>
        <authorList>
            <consortium name="The Broad Institute Genomics Platform"/>
            <person name="Cuomo C.A."/>
            <person name="White T.C."/>
            <person name="Graser Y."/>
            <person name="Martinez-Rossi N."/>
            <person name="Heitman J."/>
            <person name="Young S.K."/>
            <person name="Zeng Q."/>
            <person name="Gargeya S."/>
            <person name="Abouelleil A."/>
            <person name="Alvarado L."/>
            <person name="Chapman S.B."/>
            <person name="Gainer-Dewar J."/>
            <person name="Goldberg J."/>
            <person name="Griggs A."/>
            <person name="Gujja S."/>
            <person name="Hansen M."/>
            <person name="Howarth C."/>
            <person name="Imamovic A."/>
            <person name="Larimer J."/>
            <person name="Martinez D."/>
            <person name="Murphy C."/>
            <person name="Pearson M.D."/>
            <person name="Persinoti G."/>
            <person name="Poon T."/>
            <person name="Priest M."/>
            <person name="Roberts A.D."/>
            <person name="Saif S."/>
            <person name="Shea T.D."/>
            <person name="Sykes S.N."/>
            <person name="Wortman J."/>
            <person name="Nusbaum C."/>
            <person name="Birren B."/>
        </authorList>
    </citation>
    <scope>NUCLEOTIDE SEQUENCE [LARGE SCALE GENOMIC DNA]</scope>
    <source>
        <strain evidence="1">CBS 288.86</strain>
    </source>
</reference>
<dbReference type="Proteomes" id="UP000023758">
    <property type="component" value="Unassembled WGS sequence"/>
</dbReference>
<name>A0A022VXJ0_TRIRU</name>
<dbReference type="AlphaFoldDB" id="A0A022VXJ0"/>
<organism evidence="1">
    <name type="scientific">Trichophyton rubrum CBS 288.86</name>
    <dbReference type="NCBI Taxonomy" id="1215330"/>
    <lineage>
        <taxon>Eukaryota</taxon>
        <taxon>Fungi</taxon>
        <taxon>Dikarya</taxon>
        <taxon>Ascomycota</taxon>
        <taxon>Pezizomycotina</taxon>
        <taxon>Eurotiomycetes</taxon>
        <taxon>Eurotiomycetidae</taxon>
        <taxon>Onygenales</taxon>
        <taxon>Arthrodermataceae</taxon>
        <taxon>Trichophyton</taxon>
    </lineage>
</organism>
<dbReference type="HOGENOM" id="CLU_2656236_0_0_1"/>
<evidence type="ECO:0000313" key="1">
    <source>
        <dbReference type="EMBL" id="EZF50756.1"/>
    </source>
</evidence>
<sequence length="76" mass="8722">MRREVLNFNLQVPDKPRTRQAVCELSAYMMTWGSKQVTLSFRSVIRHPRVFYPEISNESGQLSKSATTLKGVSPHK</sequence>
<protein>
    <submittedName>
        <fullName evidence="1">Uncharacterized protein</fullName>
    </submittedName>
</protein>